<gene>
    <name evidence="5" type="ORF">Mal33_07300</name>
</gene>
<dbReference type="SMART" id="SM00054">
    <property type="entry name" value="EFh"/>
    <property type="match status" value="4"/>
</dbReference>
<dbReference type="PROSITE" id="PS50222">
    <property type="entry name" value="EF_HAND_2"/>
    <property type="match status" value="1"/>
</dbReference>
<evidence type="ECO:0000313" key="6">
    <source>
        <dbReference type="Proteomes" id="UP000316770"/>
    </source>
</evidence>
<feature type="compositionally biased region" description="Basic and acidic residues" evidence="3">
    <location>
        <begin position="32"/>
        <end position="48"/>
    </location>
</feature>
<dbReference type="InterPro" id="IPR002048">
    <property type="entry name" value="EF_hand_dom"/>
</dbReference>
<feature type="region of interest" description="Disordered" evidence="3">
    <location>
        <begin position="24"/>
        <end position="79"/>
    </location>
</feature>
<dbReference type="PANTHER" id="PTHR10891">
    <property type="entry name" value="EF-HAND CALCIUM-BINDING DOMAIN CONTAINING PROTEIN"/>
    <property type="match status" value="1"/>
</dbReference>
<accession>A0A518INV1</accession>
<feature type="region of interest" description="Disordered" evidence="3">
    <location>
        <begin position="241"/>
        <end position="275"/>
    </location>
</feature>
<dbReference type="SUPFAM" id="SSF47473">
    <property type="entry name" value="EF-hand"/>
    <property type="match status" value="2"/>
</dbReference>
<name>A0A518INV1_9BACT</name>
<sequence>MFSRQALIGSLACLLAIIASDGWSQPPFGRGGGDRGGDRGDRGGDRGGRGGRGGGDPSSFIDRLDRNGNGMIDTDEMQGPAKYMIDRMARENPKIDSSKPISLDALKQGFEKMRGQRDSGRGSDRGSDRDRGRDRDQERREVDEAMEVDQLVMGFEPEAPADPVPGFGSVGELFAVRVTPGDERTAAERMGRYDRNKNGYLDKEEMSGNWFGNPLDFDRNGDGRLSPAELAVRYARRRVAEEEVKEERSRRESKREPEKKPASDEDPFGGRKSYRRIVAESDAGLPGWFNERDSNRDGQVMMAEYASVWNDDLISDFFKFDLNSDGVITASECYSAVESGVSPGSSVSSSSSPSARSESAMTSTTSKPAAAATPAAAGSGAALDPKYVGYAKRIIERSDKNKDGVLTAAEWKDMLLDISPADANKDARITVEEYATWLKAKSTR</sequence>
<evidence type="ECO:0000256" key="3">
    <source>
        <dbReference type="SAM" id="MobiDB-lite"/>
    </source>
</evidence>
<dbReference type="RefSeq" id="WP_197453004.1">
    <property type="nucleotide sequence ID" value="NZ_CP036318.1"/>
</dbReference>
<protein>
    <submittedName>
        <fullName evidence="5">EF hand</fullName>
    </submittedName>
</protein>
<proteinExistence type="predicted"/>
<dbReference type="InterPro" id="IPR011992">
    <property type="entry name" value="EF-hand-dom_pair"/>
</dbReference>
<organism evidence="5 6">
    <name type="scientific">Rosistilla oblonga</name>
    <dbReference type="NCBI Taxonomy" id="2527990"/>
    <lineage>
        <taxon>Bacteria</taxon>
        <taxon>Pseudomonadati</taxon>
        <taxon>Planctomycetota</taxon>
        <taxon>Planctomycetia</taxon>
        <taxon>Pirellulales</taxon>
        <taxon>Pirellulaceae</taxon>
        <taxon>Rosistilla</taxon>
    </lineage>
</organism>
<feature type="domain" description="EF-hand" evidence="4">
    <location>
        <begin position="386"/>
        <end position="421"/>
    </location>
</feature>
<dbReference type="InterPro" id="IPR018247">
    <property type="entry name" value="EF_Hand_1_Ca_BS"/>
</dbReference>
<dbReference type="Gene3D" id="1.10.238.10">
    <property type="entry name" value="EF-hand"/>
    <property type="match status" value="3"/>
</dbReference>
<evidence type="ECO:0000256" key="1">
    <source>
        <dbReference type="ARBA" id="ARBA00022723"/>
    </source>
</evidence>
<dbReference type="PROSITE" id="PS00018">
    <property type="entry name" value="EF_HAND_1"/>
    <property type="match status" value="4"/>
</dbReference>
<keyword evidence="6" id="KW-1185">Reference proteome</keyword>
<dbReference type="AlphaFoldDB" id="A0A518INV1"/>
<reference evidence="5 6" key="1">
    <citation type="submission" date="2019-02" db="EMBL/GenBank/DDBJ databases">
        <title>Deep-cultivation of Planctomycetes and their phenomic and genomic characterization uncovers novel biology.</title>
        <authorList>
            <person name="Wiegand S."/>
            <person name="Jogler M."/>
            <person name="Boedeker C."/>
            <person name="Pinto D."/>
            <person name="Vollmers J."/>
            <person name="Rivas-Marin E."/>
            <person name="Kohn T."/>
            <person name="Peeters S.H."/>
            <person name="Heuer A."/>
            <person name="Rast P."/>
            <person name="Oberbeckmann S."/>
            <person name="Bunk B."/>
            <person name="Jeske O."/>
            <person name="Meyerdierks A."/>
            <person name="Storesund J.E."/>
            <person name="Kallscheuer N."/>
            <person name="Luecker S."/>
            <person name="Lage O.M."/>
            <person name="Pohl T."/>
            <person name="Merkel B.J."/>
            <person name="Hornburger P."/>
            <person name="Mueller R.-W."/>
            <person name="Bruemmer F."/>
            <person name="Labrenz M."/>
            <person name="Spormann A.M."/>
            <person name="Op den Camp H."/>
            <person name="Overmann J."/>
            <person name="Amann R."/>
            <person name="Jetten M.S.M."/>
            <person name="Mascher T."/>
            <person name="Medema M.H."/>
            <person name="Devos D.P."/>
            <person name="Kaster A.-K."/>
            <person name="Ovreas L."/>
            <person name="Rohde M."/>
            <person name="Galperin M.Y."/>
            <person name="Jogler C."/>
        </authorList>
    </citation>
    <scope>NUCLEOTIDE SEQUENCE [LARGE SCALE GENOMIC DNA]</scope>
    <source>
        <strain evidence="5 6">Mal33</strain>
    </source>
</reference>
<feature type="compositionally biased region" description="Basic and acidic residues" evidence="3">
    <location>
        <begin position="111"/>
        <end position="143"/>
    </location>
</feature>
<feature type="compositionally biased region" description="Basic and acidic residues" evidence="3">
    <location>
        <begin position="241"/>
        <end position="263"/>
    </location>
</feature>
<keyword evidence="1" id="KW-0479">Metal-binding</keyword>
<dbReference type="Proteomes" id="UP000316770">
    <property type="component" value="Chromosome"/>
</dbReference>
<feature type="region of interest" description="Disordered" evidence="3">
    <location>
        <begin position="111"/>
        <end position="149"/>
    </location>
</feature>
<dbReference type="InterPro" id="IPR039647">
    <property type="entry name" value="EF_hand_pair_protein_CML-like"/>
</dbReference>
<dbReference type="EMBL" id="CP036318">
    <property type="protein sequence ID" value="QDV54765.1"/>
    <property type="molecule type" value="Genomic_DNA"/>
</dbReference>
<evidence type="ECO:0000256" key="2">
    <source>
        <dbReference type="ARBA" id="ARBA00022737"/>
    </source>
</evidence>
<feature type="region of interest" description="Disordered" evidence="3">
    <location>
        <begin position="338"/>
        <end position="382"/>
    </location>
</feature>
<dbReference type="GO" id="GO:0005509">
    <property type="term" value="F:calcium ion binding"/>
    <property type="evidence" value="ECO:0007669"/>
    <property type="project" value="InterPro"/>
</dbReference>
<dbReference type="Pfam" id="PF13202">
    <property type="entry name" value="EF-hand_5"/>
    <property type="match status" value="4"/>
</dbReference>
<keyword evidence="2" id="KW-0677">Repeat</keyword>
<evidence type="ECO:0000259" key="4">
    <source>
        <dbReference type="PROSITE" id="PS50222"/>
    </source>
</evidence>
<evidence type="ECO:0000313" key="5">
    <source>
        <dbReference type="EMBL" id="QDV54765.1"/>
    </source>
</evidence>